<keyword evidence="2" id="KW-0067">ATP-binding</keyword>
<accession>A0ABW4ZSQ4</accession>
<dbReference type="PANTHER" id="PTHR43392:SF2">
    <property type="entry name" value="AAA-TYPE ATPASE FAMILY PROTEIN _ ANKYRIN REPEAT FAMILY PROTEIN"/>
    <property type="match status" value="1"/>
</dbReference>
<feature type="domain" description="CbbX AAA lid" evidence="3">
    <location>
        <begin position="64"/>
        <end position="125"/>
    </location>
</feature>
<keyword evidence="1" id="KW-0547">Nucleotide-binding</keyword>
<name>A0ABW4ZSQ4_9BACL</name>
<dbReference type="RefSeq" id="WP_386043297.1">
    <property type="nucleotide sequence ID" value="NZ_JBHUIO010000002.1"/>
</dbReference>
<keyword evidence="5" id="KW-1185">Reference proteome</keyword>
<gene>
    <name evidence="4" type="ORF">ACFSOY_00600</name>
</gene>
<dbReference type="InterPro" id="IPR027417">
    <property type="entry name" value="P-loop_NTPase"/>
</dbReference>
<dbReference type="InterPro" id="IPR050773">
    <property type="entry name" value="CbxX/CfxQ_RuBisCO_ESX"/>
</dbReference>
<comment type="caution">
    <text evidence="4">The sequence shown here is derived from an EMBL/GenBank/DDBJ whole genome shotgun (WGS) entry which is preliminary data.</text>
</comment>
<dbReference type="Proteomes" id="UP001597343">
    <property type="component" value="Unassembled WGS sequence"/>
</dbReference>
<dbReference type="InterPro" id="IPR000641">
    <property type="entry name" value="CbxX/CfxQ"/>
</dbReference>
<dbReference type="EMBL" id="JBHUIO010000002">
    <property type="protein sequence ID" value="MFD2168515.1"/>
    <property type="molecule type" value="Genomic_DNA"/>
</dbReference>
<evidence type="ECO:0000259" key="3">
    <source>
        <dbReference type="Pfam" id="PF17866"/>
    </source>
</evidence>
<protein>
    <recommendedName>
        <fullName evidence="3">CbbX AAA lid domain-containing protein</fullName>
    </recommendedName>
</protein>
<dbReference type="Gene3D" id="1.10.8.60">
    <property type="match status" value="1"/>
</dbReference>
<evidence type="ECO:0000256" key="1">
    <source>
        <dbReference type="ARBA" id="ARBA00022741"/>
    </source>
</evidence>
<dbReference type="InterPro" id="IPR041627">
    <property type="entry name" value="AAA_lid_6"/>
</dbReference>
<dbReference type="Pfam" id="PF17866">
    <property type="entry name" value="AAA_lid_6"/>
    <property type="match status" value="1"/>
</dbReference>
<proteinExistence type="predicted"/>
<organism evidence="4 5">
    <name type="scientific">Tumebacillus lipolyticus</name>
    <dbReference type="NCBI Taxonomy" id="1280370"/>
    <lineage>
        <taxon>Bacteria</taxon>
        <taxon>Bacillati</taxon>
        <taxon>Bacillota</taxon>
        <taxon>Bacilli</taxon>
        <taxon>Bacillales</taxon>
        <taxon>Alicyclobacillaceae</taxon>
        <taxon>Tumebacillus</taxon>
    </lineage>
</organism>
<dbReference type="SUPFAM" id="SSF52540">
    <property type="entry name" value="P-loop containing nucleoside triphosphate hydrolases"/>
    <property type="match status" value="1"/>
</dbReference>
<dbReference type="PANTHER" id="PTHR43392">
    <property type="entry name" value="AAA-TYPE ATPASE FAMILY PROTEIN / ANKYRIN REPEAT FAMILY PROTEIN"/>
    <property type="match status" value="1"/>
</dbReference>
<evidence type="ECO:0000313" key="4">
    <source>
        <dbReference type="EMBL" id="MFD2168515.1"/>
    </source>
</evidence>
<evidence type="ECO:0000256" key="2">
    <source>
        <dbReference type="ARBA" id="ARBA00022840"/>
    </source>
</evidence>
<sequence length="145" mass="17180">MEDHKNDFVLILAGYGYEMDLFLRTNPGLPSRFPIVVNFEDYSEHELMQIADTMLRKREYKLSPDASNKLRTHLRTSVQSGRRNFSNARMVRNVIERAIRLQAVRLLDASRNSREDLMRIEPDDLVLGEELKNEELSRDWEDQRR</sequence>
<reference evidence="5" key="1">
    <citation type="journal article" date="2019" name="Int. J. Syst. Evol. Microbiol.">
        <title>The Global Catalogue of Microorganisms (GCM) 10K type strain sequencing project: providing services to taxonomists for standard genome sequencing and annotation.</title>
        <authorList>
            <consortium name="The Broad Institute Genomics Platform"/>
            <consortium name="The Broad Institute Genome Sequencing Center for Infectious Disease"/>
            <person name="Wu L."/>
            <person name="Ma J."/>
        </authorList>
    </citation>
    <scope>NUCLEOTIDE SEQUENCE [LARGE SCALE GENOMIC DNA]</scope>
    <source>
        <strain evidence="5">CGMCC 1.13574</strain>
    </source>
</reference>
<dbReference type="PRINTS" id="PR00819">
    <property type="entry name" value="CBXCFQXSUPER"/>
</dbReference>
<evidence type="ECO:0000313" key="5">
    <source>
        <dbReference type="Proteomes" id="UP001597343"/>
    </source>
</evidence>